<dbReference type="Proteomes" id="UP000054563">
    <property type="component" value="Unassembled WGS sequence"/>
</dbReference>
<protein>
    <submittedName>
        <fullName evidence="1">Uncharacterized protein</fullName>
    </submittedName>
</protein>
<dbReference type="EMBL" id="DS016988">
    <property type="protein sequence ID" value="KMU85503.1"/>
    <property type="molecule type" value="Genomic_DNA"/>
</dbReference>
<accession>A0A0J8UDW8</accession>
<organism evidence="1 2">
    <name type="scientific">Coccidioides immitis H538.4</name>
    <dbReference type="NCBI Taxonomy" id="396776"/>
    <lineage>
        <taxon>Eukaryota</taxon>
        <taxon>Fungi</taxon>
        <taxon>Dikarya</taxon>
        <taxon>Ascomycota</taxon>
        <taxon>Pezizomycotina</taxon>
        <taxon>Eurotiomycetes</taxon>
        <taxon>Eurotiomycetidae</taxon>
        <taxon>Onygenales</taxon>
        <taxon>Onygenaceae</taxon>
        <taxon>Coccidioides</taxon>
    </lineage>
</organism>
<dbReference type="Gene3D" id="3.40.30.10">
    <property type="entry name" value="Glutaredoxin"/>
    <property type="match status" value="1"/>
</dbReference>
<dbReference type="VEuPathDB" id="FungiDB:CIHG_03286"/>
<dbReference type="STRING" id="396776.A0A0J8UDW8"/>
<dbReference type="AlphaFoldDB" id="A0A0J8UDW8"/>
<sequence>MADKDAPIYKQAGQDGRFRRQVASFRSTISRSPGADFPPAKDRYVLYVTYGCHGPIAPTLYAPSKA</sequence>
<reference evidence="2" key="1">
    <citation type="journal article" date="2010" name="Genome Res.">
        <title>Population genomic sequencing of Coccidioides fungi reveals recent hybridization and transposon control.</title>
        <authorList>
            <person name="Neafsey D.E."/>
            <person name="Barker B.M."/>
            <person name="Sharpton T.J."/>
            <person name="Stajich J.E."/>
            <person name="Park D.J."/>
            <person name="Whiston E."/>
            <person name="Hung C.-Y."/>
            <person name="McMahan C."/>
            <person name="White J."/>
            <person name="Sykes S."/>
            <person name="Heiman D."/>
            <person name="Young S."/>
            <person name="Zeng Q."/>
            <person name="Abouelleil A."/>
            <person name="Aftuck L."/>
            <person name="Bessette D."/>
            <person name="Brown A."/>
            <person name="FitzGerald M."/>
            <person name="Lui A."/>
            <person name="Macdonald J.P."/>
            <person name="Priest M."/>
            <person name="Orbach M.J."/>
            <person name="Galgiani J.N."/>
            <person name="Kirkland T.N."/>
            <person name="Cole G.T."/>
            <person name="Birren B.W."/>
            <person name="Henn M.R."/>
            <person name="Taylor J.W."/>
            <person name="Rounsley S.D."/>
        </authorList>
    </citation>
    <scope>NUCLEOTIDE SEQUENCE [LARGE SCALE GENOMIC DNA]</scope>
    <source>
        <strain evidence="2">H538.4</strain>
    </source>
</reference>
<gene>
    <name evidence="1" type="ORF">CIHG_03286</name>
</gene>
<evidence type="ECO:0000313" key="1">
    <source>
        <dbReference type="EMBL" id="KMU85503.1"/>
    </source>
</evidence>
<name>A0A0J8UDW8_COCIT</name>
<dbReference type="OrthoDB" id="2309723at2759"/>
<proteinExistence type="predicted"/>
<evidence type="ECO:0000313" key="2">
    <source>
        <dbReference type="Proteomes" id="UP000054563"/>
    </source>
</evidence>